<accession>A0A645CUJ8</accession>
<sequence length="211" mass="23080">MRTIAARVDALAIAEGPEAGVQIDPANARGLGGMVAQDRAQGVVAPGRCLAAIEQAARPGVLPAADHGLQRRLAALGHQAAQGHLVAERGRPFLRQQQRMEFVIGRIGRKRLLEIDEVAIEIDVLVRHAAKERKAVRIERMHIQHGHARRARLLEPLVIMQRKHLHAAAAQPFHAMAAAAHDQQMPGIARAVQRHVHGQFLALHARQRMAV</sequence>
<comment type="caution">
    <text evidence="1">The sequence shown here is derived from an EMBL/GenBank/DDBJ whole genome shotgun (WGS) entry which is preliminary data.</text>
</comment>
<dbReference type="EMBL" id="VSSQ01030151">
    <property type="protein sequence ID" value="MPM80569.1"/>
    <property type="molecule type" value="Genomic_DNA"/>
</dbReference>
<proteinExistence type="predicted"/>
<reference evidence="1" key="1">
    <citation type="submission" date="2019-08" db="EMBL/GenBank/DDBJ databases">
        <authorList>
            <person name="Kucharzyk K."/>
            <person name="Murdoch R.W."/>
            <person name="Higgins S."/>
            <person name="Loffler F."/>
        </authorList>
    </citation>
    <scope>NUCLEOTIDE SEQUENCE</scope>
</reference>
<evidence type="ECO:0000313" key="1">
    <source>
        <dbReference type="EMBL" id="MPM80569.1"/>
    </source>
</evidence>
<dbReference type="AlphaFoldDB" id="A0A645CUJ8"/>
<organism evidence="1">
    <name type="scientific">bioreactor metagenome</name>
    <dbReference type="NCBI Taxonomy" id="1076179"/>
    <lineage>
        <taxon>unclassified sequences</taxon>
        <taxon>metagenomes</taxon>
        <taxon>ecological metagenomes</taxon>
    </lineage>
</organism>
<name>A0A645CUJ8_9ZZZZ</name>
<gene>
    <name evidence="1" type="ORF">SDC9_127617</name>
</gene>
<protein>
    <submittedName>
        <fullName evidence="1">Uncharacterized protein</fullName>
    </submittedName>
</protein>